<gene>
    <name evidence="2" type="ORF">WJX73_005247</name>
</gene>
<proteinExistence type="predicted"/>
<name>A0AAW1PE85_9CHLO</name>
<dbReference type="EMBL" id="JALJOQ010000035">
    <property type="protein sequence ID" value="KAK9806660.1"/>
    <property type="molecule type" value="Genomic_DNA"/>
</dbReference>
<accession>A0AAW1PE85</accession>
<comment type="caution">
    <text evidence="2">The sequence shown here is derived from an EMBL/GenBank/DDBJ whole genome shotgun (WGS) entry which is preliminary data.</text>
</comment>
<feature type="compositionally biased region" description="Low complexity" evidence="1">
    <location>
        <begin position="100"/>
        <end position="134"/>
    </location>
</feature>
<feature type="compositionally biased region" description="Polar residues" evidence="1">
    <location>
        <begin position="11"/>
        <end position="30"/>
    </location>
</feature>
<evidence type="ECO:0000313" key="2">
    <source>
        <dbReference type="EMBL" id="KAK9806660.1"/>
    </source>
</evidence>
<keyword evidence="3" id="KW-1185">Reference proteome</keyword>
<organism evidence="2 3">
    <name type="scientific">Symbiochloris irregularis</name>
    <dbReference type="NCBI Taxonomy" id="706552"/>
    <lineage>
        <taxon>Eukaryota</taxon>
        <taxon>Viridiplantae</taxon>
        <taxon>Chlorophyta</taxon>
        <taxon>core chlorophytes</taxon>
        <taxon>Trebouxiophyceae</taxon>
        <taxon>Trebouxiales</taxon>
        <taxon>Trebouxiaceae</taxon>
        <taxon>Symbiochloris</taxon>
    </lineage>
</organism>
<feature type="compositionally biased region" description="Polar residues" evidence="1">
    <location>
        <begin position="69"/>
        <end position="99"/>
    </location>
</feature>
<dbReference type="AlphaFoldDB" id="A0AAW1PE85"/>
<evidence type="ECO:0000313" key="3">
    <source>
        <dbReference type="Proteomes" id="UP001465755"/>
    </source>
</evidence>
<feature type="region of interest" description="Disordered" evidence="1">
    <location>
        <begin position="69"/>
        <end position="208"/>
    </location>
</feature>
<protein>
    <submittedName>
        <fullName evidence="2">Uncharacterized protein</fullName>
    </submittedName>
</protein>
<sequence>MKCVALKPHTACSQQPPDRSRSTVPQKASFSSRRHCAVECAIARFQPAAVTRRAGLAILLAASFRPTTANAGETSQPQGQDQPASPSADHSGTSNTPENQLPQQQQSQPGISNPAARTSSPALTAPSPSEAAASQNRPEKAQTSKPGLPATPAGKADSGLPSAPAGKAEEGPSPAKSTPNAEDLSAPEVKRLLAEEEERRKLRRRRKGRLRELEEMRAELAEKELVLLEREQEVLEREQTVGTLREQLEIEKKLRTLLTKEKQKAEEEAALAMGMCGGALLP</sequence>
<feature type="compositionally biased region" description="Basic and acidic residues" evidence="1">
    <location>
        <begin position="188"/>
        <end position="200"/>
    </location>
</feature>
<dbReference type="Proteomes" id="UP001465755">
    <property type="component" value="Unassembled WGS sequence"/>
</dbReference>
<evidence type="ECO:0000256" key="1">
    <source>
        <dbReference type="SAM" id="MobiDB-lite"/>
    </source>
</evidence>
<reference evidence="2 3" key="1">
    <citation type="journal article" date="2024" name="Nat. Commun.">
        <title>Phylogenomics reveals the evolutionary origins of lichenization in chlorophyte algae.</title>
        <authorList>
            <person name="Puginier C."/>
            <person name="Libourel C."/>
            <person name="Otte J."/>
            <person name="Skaloud P."/>
            <person name="Haon M."/>
            <person name="Grisel S."/>
            <person name="Petersen M."/>
            <person name="Berrin J.G."/>
            <person name="Delaux P.M."/>
            <person name="Dal Grande F."/>
            <person name="Keller J."/>
        </authorList>
    </citation>
    <scope>NUCLEOTIDE SEQUENCE [LARGE SCALE GENOMIC DNA]</scope>
    <source>
        <strain evidence="2 3">SAG 2036</strain>
    </source>
</reference>
<feature type="region of interest" description="Disordered" evidence="1">
    <location>
        <begin position="1"/>
        <end position="30"/>
    </location>
</feature>